<accession>A0AAJ0FVN3</accession>
<organism evidence="2 3">
    <name type="scientific">Conoideocrella luteorostrata</name>
    <dbReference type="NCBI Taxonomy" id="1105319"/>
    <lineage>
        <taxon>Eukaryota</taxon>
        <taxon>Fungi</taxon>
        <taxon>Dikarya</taxon>
        <taxon>Ascomycota</taxon>
        <taxon>Pezizomycotina</taxon>
        <taxon>Sordariomycetes</taxon>
        <taxon>Hypocreomycetidae</taxon>
        <taxon>Hypocreales</taxon>
        <taxon>Clavicipitaceae</taxon>
        <taxon>Conoideocrella</taxon>
    </lineage>
</organism>
<sequence length="341" mass="37640">MAIASDITLDSSRFIQANVAQDTIKINARLETITSEVPKWYEIGAAKYREMREKGELPFPPPVSLIEAKEARLLSRNPGRTIPIRIYKPDNGQPSRGIYLHIHGGGFVLSSHQHNDINLRRYANNLQLTAISVGYRLAPEDPWPAAVHDCFDVVEHLVDYGPAMFGASLALLGGESAGSCLTALTAFHLLRTRPAHRIAGIIFPFGQFDLTLNLPKMSSFQRPLIINREIMQQFRDAYTPGMAPADRRNPLVSPLYDDIEGLSRVQGSLAPALFICGTEDPLLDDTLLMGMKWMMTGSESIVKIYPGVSHGFTSVPGFKPAQEAISIALQFAKEKLEAWAA</sequence>
<dbReference type="SUPFAM" id="SSF53474">
    <property type="entry name" value="alpha/beta-Hydrolases"/>
    <property type="match status" value="1"/>
</dbReference>
<dbReference type="GO" id="GO:0004806">
    <property type="term" value="F:triacylglycerol lipase activity"/>
    <property type="evidence" value="ECO:0007669"/>
    <property type="project" value="TreeGrafter"/>
</dbReference>
<evidence type="ECO:0000313" key="3">
    <source>
        <dbReference type="Proteomes" id="UP001251528"/>
    </source>
</evidence>
<dbReference type="AlphaFoldDB" id="A0AAJ0FVN3"/>
<gene>
    <name evidence="2" type="ORF">QQS21_003290</name>
</gene>
<reference evidence="2" key="1">
    <citation type="submission" date="2023-06" db="EMBL/GenBank/DDBJ databases">
        <title>Conoideocrella luteorostrata (Hypocreales: Clavicipitaceae), a potential biocontrol fungus for elongate hemlock scale in United States Christmas tree production areas.</title>
        <authorList>
            <person name="Barrett H."/>
            <person name="Lovett B."/>
            <person name="Macias A.M."/>
            <person name="Stajich J.E."/>
            <person name="Kasson M.T."/>
        </authorList>
    </citation>
    <scope>NUCLEOTIDE SEQUENCE</scope>
    <source>
        <strain evidence="2">ARSEF 14590</strain>
    </source>
</reference>
<dbReference type="PANTHER" id="PTHR23025:SF3">
    <property type="entry name" value="HORMONE-SENSITIVE LIPASE"/>
    <property type="match status" value="1"/>
</dbReference>
<keyword evidence="3" id="KW-1185">Reference proteome</keyword>
<comment type="caution">
    <text evidence="2">The sequence shown here is derived from an EMBL/GenBank/DDBJ whole genome shotgun (WGS) entry which is preliminary data.</text>
</comment>
<dbReference type="GO" id="GO:0019433">
    <property type="term" value="P:triglyceride catabolic process"/>
    <property type="evidence" value="ECO:0007669"/>
    <property type="project" value="TreeGrafter"/>
</dbReference>
<evidence type="ECO:0000313" key="2">
    <source>
        <dbReference type="EMBL" id="KAK2606242.1"/>
    </source>
</evidence>
<dbReference type="InterPro" id="IPR029058">
    <property type="entry name" value="AB_hydrolase_fold"/>
</dbReference>
<dbReference type="Proteomes" id="UP001251528">
    <property type="component" value="Unassembled WGS sequence"/>
</dbReference>
<dbReference type="PANTHER" id="PTHR23025">
    <property type="entry name" value="TRIACYLGLYCEROL LIPASE"/>
    <property type="match status" value="1"/>
</dbReference>
<dbReference type="Gene3D" id="3.40.50.1820">
    <property type="entry name" value="alpha/beta hydrolase"/>
    <property type="match status" value="1"/>
</dbReference>
<dbReference type="GO" id="GO:0005829">
    <property type="term" value="C:cytosol"/>
    <property type="evidence" value="ECO:0007669"/>
    <property type="project" value="TreeGrafter"/>
</dbReference>
<evidence type="ECO:0000259" key="1">
    <source>
        <dbReference type="Pfam" id="PF07859"/>
    </source>
</evidence>
<proteinExistence type="predicted"/>
<name>A0AAJ0FVN3_9HYPO</name>
<dbReference type="EMBL" id="JASWJB010000043">
    <property type="protein sequence ID" value="KAK2606242.1"/>
    <property type="molecule type" value="Genomic_DNA"/>
</dbReference>
<feature type="domain" description="Alpha/beta hydrolase fold-3" evidence="1">
    <location>
        <begin position="100"/>
        <end position="313"/>
    </location>
</feature>
<protein>
    <recommendedName>
        <fullName evidence="1">Alpha/beta hydrolase fold-3 domain-containing protein</fullName>
    </recommendedName>
</protein>
<dbReference type="Pfam" id="PF07859">
    <property type="entry name" value="Abhydrolase_3"/>
    <property type="match status" value="1"/>
</dbReference>
<dbReference type="InterPro" id="IPR013094">
    <property type="entry name" value="AB_hydrolase_3"/>
</dbReference>
<dbReference type="GO" id="GO:0004771">
    <property type="term" value="F:sterol ester esterase activity"/>
    <property type="evidence" value="ECO:0007669"/>
    <property type="project" value="TreeGrafter"/>
</dbReference>